<dbReference type="RefSeq" id="WP_244181550.1">
    <property type="nucleotide sequence ID" value="NZ_QJJM01000002.1"/>
</dbReference>
<dbReference type="Proteomes" id="UP000248014">
    <property type="component" value="Unassembled WGS sequence"/>
</dbReference>
<sequence>MAKWSDVMRSKARLSLAALVVAMVAMPQAAHAQQGGADPGIGQGQSQGQGGRTGGLANGRRSVVVPYLEVGQLLSADLTNGGDLLTYSLAAVGVDAAVATSRAEAQVSVRYERRFSWNDDFGDEDAISGVARGNLQIIPNTLSIEAGALGIRSRVDNRGAAPSNLIGGSDNVTQIYSVYAGPTLATEVGTVDVNALYRIGYTKVEADAVALPAGALPLDLFGDSVNHAASLAIGQQPGGFLPIGWSVSGGWFREDASQLDQRFDDKIVRADVTVPVSATLALVGGVGYEDIEISERDAVRDATGAPVVGNDGRLVTNRNSPRLLSYDQDGLIWDVGVLWRPSRRTSLEARVGKRYDSMTYYGSFSYTPNQRVAANITVYDLVAGFGSRLNDNLAGLPTQFDATRNPLSGDLNSCFFGVGGGGNCLNDALQSVASSAFRTRGVTGQISLTSGSWQHGIGAGYSRRKFFAADNGALAGFDQTIDEIWFASYVAAKQLDPRSSITGAIYANYLENGPGQVLNGGGSDILGLGTNVAYGRNFTNRFNGTLALGLDYFDPKGFESSLVASALLALRYSFQ</sequence>
<evidence type="ECO:0000313" key="4">
    <source>
        <dbReference type="Proteomes" id="UP000248014"/>
    </source>
</evidence>
<protein>
    <recommendedName>
        <fullName evidence="5">Preprotein translocase subunit YajC</fullName>
    </recommendedName>
</protein>
<evidence type="ECO:0000256" key="2">
    <source>
        <dbReference type="SAM" id="SignalP"/>
    </source>
</evidence>
<proteinExistence type="predicted"/>
<reference evidence="3 4" key="1">
    <citation type="submission" date="2018-05" db="EMBL/GenBank/DDBJ databases">
        <title>Genomic Encyclopedia of Type Strains, Phase IV (KMG-IV): sequencing the most valuable type-strain genomes for metagenomic binning, comparative biology and taxonomic classification.</title>
        <authorList>
            <person name="Goeker M."/>
        </authorList>
    </citation>
    <scope>NUCLEOTIDE SEQUENCE [LARGE SCALE GENOMIC DNA]</scope>
    <source>
        <strain evidence="3 4">DSM 3183</strain>
    </source>
</reference>
<evidence type="ECO:0000313" key="3">
    <source>
        <dbReference type="EMBL" id="PXW78470.1"/>
    </source>
</evidence>
<dbReference type="AlphaFoldDB" id="A0A2V3VA70"/>
<evidence type="ECO:0000256" key="1">
    <source>
        <dbReference type="SAM" id="MobiDB-lite"/>
    </source>
</evidence>
<keyword evidence="4" id="KW-1185">Reference proteome</keyword>
<name>A0A2V3VA70_9SPHN</name>
<dbReference type="SUPFAM" id="SSF56935">
    <property type="entry name" value="Porins"/>
    <property type="match status" value="1"/>
</dbReference>
<keyword evidence="2" id="KW-0732">Signal</keyword>
<dbReference type="EMBL" id="QJJM01000002">
    <property type="protein sequence ID" value="PXW78470.1"/>
    <property type="molecule type" value="Genomic_DNA"/>
</dbReference>
<gene>
    <name evidence="3" type="ORF">C7451_102141</name>
</gene>
<organism evidence="3 4">
    <name type="scientific">Blastomonas natatoria</name>
    <dbReference type="NCBI Taxonomy" id="34015"/>
    <lineage>
        <taxon>Bacteria</taxon>
        <taxon>Pseudomonadati</taxon>
        <taxon>Pseudomonadota</taxon>
        <taxon>Alphaproteobacteria</taxon>
        <taxon>Sphingomonadales</taxon>
        <taxon>Sphingomonadaceae</taxon>
        <taxon>Blastomonas</taxon>
    </lineage>
</organism>
<feature type="signal peptide" evidence="2">
    <location>
        <begin position="1"/>
        <end position="32"/>
    </location>
</feature>
<accession>A0A2V3VA70</accession>
<evidence type="ECO:0008006" key="5">
    <source>
        <dbReference type="Google" id="ProtNLM"/>
    </source>
</evidence>
<feature type="chain" id="PRO_5016041975" description="Preprotein translocase subunit YajC" evidence="2">
    <location>
        <begin position="33"/>
        <end position="575"/>
    </location>
</feature>
<feature type="region of interest" description="Disordered" evidence="1">
    <location>
        <begin position="33"/>
        <end position="55"/>
    </location>
</feature>
<comment type="caution">
    <text evidence="3">The sequence shown here is derived from an EMBL/GenBank/DDBJ whole genome shotgun (WGS) entry which is preliminary data.</text>
</comment>
<feature type="compositionally biased region" description="Gly residues" evidence="1">
    <location>
        <begin position="37"/>
        <end position="55"/>
    </location>
</feature>